<accession>A0A2S4HL09</accession>
<dbReference type="SUPFAM" id="SSF48498">
    <property type="entry name" value="Tetracyclin repressor-like, C-terminal domain"/>
    <property type="match status" value="1"/>
</dbReference>
<dbReference type="SUPFAM" id="SSF46689">
    <property type="entry name" value="Homeodomain-like"/>
    <property type="match status" value="1"/>
</dbReference>
<dbReference type="EMBL" id="PQGG01000002">
    <property type="protein sequence ID" value="POP54686.1"/>
    <property type="molecule type" value="Genomic_DNA"/>
</dbReference>
<dbReference type="PROSITE" id="PS50977">
    <property type="entry name" value="HTH_TETR_2"/>
    <property type="match status" value="1"/>
</dbReference>
<evidence type="ECO:0000256" key="2">
    <source>
        <dbReference type="ARBA" id="ARBA00023125"/>
    </source>
</evidence>
<reference evidence="7 9" key="2">
    <citation type="submission" date="2018-10" db="EMBL/GenBank/DDBJ databases">
        <title>Draft genome sequence of Zhongshania sp. DSW25-10.</title>
        <authorList>
            <person name="Oh J."/>
        </authorList>
    </citation>
    <scope>NUCLEOTIDE SEQUENCE [LARGE SCALE GENOMIC DNA]</scope>
    <source>
        <strain evidence="7 9">DSW25-10</strain>
    </source>
</reference>
<evidence type="ECO:0000259" key="5">
    <source>
        <dbReference type="PROSITE" id="PS50977"/>
    </source>
</evidence>
<dbReference type="Pfam" id="PF14514">
    <property type="entry name" value="TetR_C_9"/>
    <property type="match status" value="1"/>
</dbReference>
<dbReference type="Gene3D" id="1.10.357.10">
    <property type="entry name" value="Tetracycline Repressor, domain 2"/>
    <property type="match status" value="1"/>
</dbReference>
<evidence type="ECO:0000256" key="3">
    <source>
        <dbReference type="ARBA" id="ARBA00023163"/>
    </source>
</evidence>
<dbReference type="AlphaFoldDB" id="A0A2S4HL09"/>
<keyword evidence="1" id="KW-0805">Transcription regulation</keyword>
<comment type="caution">
    <text evidence="6">The sequence shown here is derived from an EMBL/GenBank/DDBJ whole genome shotgun (WGS) entry which is preliminary data.</text>
</comment>
<sequence>MTVAVSKPKRKTAKKRNNSKDQLLNAASTILTERNAIDISLSDIAEASGLNSALIKYHFGNKEGLLLALVERDAASTLGLLDQLLAMDVSPIQKVRLHVAGVVKTYAKVPYLNRLIHTLMDSKDPIVAEEMVNFFVKPLLESQTKILDEGLQAGIFHKIDPMMFYYSVIGACDYIFYARHSRKIVTGNSELTPEIRDKYINFVADTILKTLCIDSNTSIKT</sequence>
<evidence type="ECO:0000256" key="1">
    <source>
        <dbReference type="ARBA" id="ARBA00023015"/>
    </source>
</evidence>
<evidence type="ECO:0000313" key="9">
    <source>
        <dbReference type="Proteomes" id="UP000274695"/>
    </source>
</evidence>
<evidence type="ECO:0000313" key="8">
    <source>
        <dbReference type="Proteomes" id="UP000237222"/>
    </source>
</evidence>
<feature type="domain" description="HTH tetR-type" evidence="5">
    <location>
        <begin position="17"/>
        <end position="77"/>
    </location>
</feature>
<keyword evidence="9" id="KW-1185">Reference proteome</keyword>
<dbReference type="OrthoDB" id="5705802at2"/>
<feature type="DNA-binding region" description="H-T-H motif" evidence="4">
    <location>
        <begin position="40"/>
        <end position="59"/>
    </location>
</feature>
<dbReference type="InterPro" id="IPR036271">
    <property type="entry name" value="Tet_transcr_reg_TetR-rel_C_sf"/>
</dbReference>
<dbReference type="RefSeq" id="WP_103682490.1">
    <property type="nucleotide sequence ID" value="NZ_PQGG01000002.1"/>
</dbReference>
<name>A0A2S4HL09_9GAMM</name>
<dbReference type="PANTHER" id="PTHR30328">
    <property type="entry name" value="TRANSCRIPTIONAL REPRESSOR"/>
    <property type="match status" value="1"/>
</dbReference>
<evidence type="ECO:0000313" key="7">
    <source>
        <dbReference type="EMBL" id="RNL65693.1"/>
    </source>
</evidence>
<dbReference type="PRINTS" id="PR00455">
    <property type="entry name" value="HTHTETR"/>
</dbReference>
<dbReference type="Proteomes" id="UP000274695">
    <property type="component" value="Unassembled WGS sequence"/>
</dbReference>
<dbReference type="InterPro" id="IPR009057">
    <property type="entry name" value="Homeodomain-like_sf"/>
</dbReference>
<dbReference type="Pfam" id="PF00440">
    <property type="entry name" value="TetR_N"/>
    <property type="match status" value="1"/>
</dbReference>
<gene>
    <name evidence="6" type="ORF">C0068_00260</name>
    <name evidence="7" type="ORF">D0911_07495</name>
</gene>
<evidence type="ECO:0000313" key="6">
    <source>
        <dbReference type="EMBL" id="POP54686.1"/>
    </source>
</evidence>
<dbReference type="InterPro" id="IPR001647">
    <property type="entry name" value="HTH_TetR"/>
</dbReference>
<proteinExistence type="predicted"/>
<dbReference type="InterPro" id="IPR011075">
    <property type="entry name" value="TetR_C"/>
</dbReference>
<keyword evidence="2 4" id="KW-0238">DNA-binding</keyword>
<protein>
    <submittedName>
        <fullName evidence="6">TetR family transcriptional regulator</fullName>
    </submittedName>
</protein>
<dbReference type="EMBL" id="RHGB01000006">
    <property type="protein sequence ID" value="RNL65693.1"/>
    <property type="molecule type" value="Genomic_DNA"/>
</dbReference>
<organism evidence="6 8">
    <name type="scientific">Zhongshania marina</name>
    <dbReference type="NCBI Taxonomy" id="2304603"/>
    <lineage>
        <taxon>Bacteria</taxon>
        <taxon>Pseudomonadati</taxon>
        <taxon>Pseudomonadota</taxon>
        <taxon>Gammaproteobacteria</taxon>
        <taxon>Cellvibrionales</taxon>
        <taxon>Spongiibacteraceae</taxon>
        <taxon>Zhongshania</taxon>
    </lineage>
</organism>
<evidence type="ECO:0000256" key="4">
    <source>
        <dbReference type="PROSITE-ProRule" id="PRU00335"/>
    </source>
</evidence>
<dbReference type="Proteomes" id="UP000237222">
    <property type="component" value="Unassembled WGS sequence"/>
</dbReference>
<dbReference type="PANTHER" id="PTHR30328:SF54">
    <property type="entry name" value="HTH-TYPE TRANSCRIPTIONAL REPRESSOR SCO4008"/>
    <property type="match status" value="1"/>
</dbReference>
<keyword evidence="3" id="KW-0804">Transcription</keyword>
<reference evidence="6" key="1">
    <citation type="submission" date="2018-01" db="EMBL/GenBank/DDBJ databases">
        <authorList>
            <person name="Yu X.-D."/>
        </authorList>
    </citation>
    <scope>NUCLEOTIDE SEQUENCE</scope>
    <source>
        <strain evidence="6">ZX-21</strain>
    </source>
</reference>
<dbReference type="GO" id="GO:0003677">
    <property type="term" value="F:DNA binding"/>
    <property type="evidence" value="ECO:0007669"/>
    <property type="project" value="UniProtKB-UniRule"/>
</dbReference>
<dbReference type="InterPro" id="IPR050109">
    <property type="entry name" value="HTH-type_TetR-like_transc_reg"/>
</dbReference>